<evidence type="ECO:0000313" key="1">
    <source>
        <dbReference type="EMBL" id="MBA9003056.1"/>
    </source>
</evidence>
<proteinExistence type="predicted"/>
<comment type="caution">
    <text evidence="1">The sequence shown here is derived from an EMBL/GenBank/DDBJ whole genome shotgun (WGS) entry which is preliminary data.</text>
</comment>
<dbReference type="Proteomes" id="UP000539313">
    <property type="component" value="Unassembled WGS sequence"/>
</dbReference>
<reference evidence="1 2" key="1">
    <citation type="submission" date="2020-08" db="EMBL/GenBank/DDBJ databases">
        <title>Sequencing the genomes of 1000 actinobacteria strains.</title>
        <authorList>
            <person name="Klenk H.-P."/>
        </authorList>
    </citation>
    <scope>NUCLEOTIDE SEQUENCE [LARGE SCALE GENOMIC DNA]</scope>
    <source>
        <strain evidence="1 2">DSM 45823</strain>
    </source>
</reference>
<keyword evidence="2" id="KW-1185">Reference proteome</keyword>
<organism evidence="1 2">
    <name type="scientific">Thermomonospora cellulosilytica</name>
    <dbReference type="NCBI Taxonomy" id="1411118"/>
    <lineage>
        <taxon>Bacteria</taxon>
        <taxon>Bacillati</taxon>
        <taxon>Actinomycetota</taxon>
        <taxon>Actinomycetes</taxon>
        <taxon>Streptosporangiales</taxon>
        <taxon>Thermomonosporaceae</taxon>
        <taxon>Thermomonospora</taxon>
    </lineage>
</organism>
<evidence type="ECO:0000313" key="2">
    <source>
        <dbReference type="Proteomes" id="UP000539313"/>
    </source>
</evidence>
<sequence>MAKIESPDLGDQETRARLRRLLDRLKDDLGPAIEVQDDDGDWWMAWVTPTRPGALGFGWIYRGDIIFQLDVGGVRWELGRTPEDLDFIEKITQALIDGRVYSIQAPHRVRVVVTLPDGSRETSTTNTGLRGCLPLPFWTRWGQRTRHVPYR</sequence>
<name>A0A7W3MWA8_9ACTN</name>
<accession>A0A7W3MWA8</accession>
<dbReference type="RefSeq" id="WP_182704933.1">
    <property type="nucleotide sequence ID" value="NZ_JACJII010000001.1"/>
</dbReference>
<protein>
    <submittedName>
        <fullName evidence="1">Uncharacterized protein</fullName>
    </submittedName>
</protein>
<dbReference type="EMBL" id="JACJII010000001">
    <property type="protein sequence ID" value="MBA9003056.1"/>
    <property type="molecule type" value="Genomic_DNA"/>
</dbReference>
<dbReference type="AlphaFoldDB" id="A0A7W3MWA8"/>
<gene>
    <name evidence="1" type="ORF">HNR21_001938</name>
</gene>